<dbReference type="InterPro" id="IPR013099">
    <property type="entry name" value="K_chnl_dom"/>
</dbReference>
<dbReference type="AlphaFoldDB" id="A0A6U9QFI1"/>
<dbReference type="Pfam" id="PF07885">
    <property type="entry name" value="Ion_trans_2"/>
    <property type="match status" value="1"/>
</dbReference>
<evidence type="ECO:0000313" key="10">
    <source>
        <dbReference type="EMBL" id="CAD9560999.1"/>
    </source>
</evidence>
<evidence type="ECO:0000256" key="7">
    <source>
        <dbReference type="ARBA" id="ARBA00023303"/>
    </source>
</evidence>
<reference evidence="10" key="1">
    <citation type="submission" date="2021-01" db="EMBL/GenBank/DDBJ databases">
        <authorList>
            <person name="Corre E."/>
            <person name="Pelletier E."/>
            <person name="Niang G."/>
            <person name="Scheremetjew M."/>
            <person name="Finn R."/>
            <person name="Kale V."/>
            <person name="Holt S."/>
            <person name="Cochrane G."/>
            <person name="Meng A."/>
            <person name="Brown T."/>
            <person name="Cohen L."/>
        </authorList>
    </citation>
    <scope>NUCLEOTIDE SEQUENCE</scope>
    <source>
        <strain evidence="10">RCC3387</strain>
    </source>
</reference>
<keyword evidence="7" id="KW-0407">Ion channel</keyword>
<feature type="domain" description="Potassium channel" evidence="9">
    <location>
        <begin position="247"/>
        <end position="323"/>
    </location>
</feature>
<feature type="chain" id="PRO_5030160632" description="Potassium channel domain-containing protein" evidence="8">
    <location>
        <begin position="18"/>
        <end position="478"/>
    </location>
</feature>
<feature type="signal peptide" evidence="8">
    <location>
        <begin position="1"/>
        <end position="17"/>
    </location>
</feature>
<protein>
    <recommendedName>
        <fullName evidence="9">Potassium channel domain-containing protein</fullName>
    </recommendedName>
</protein>
<evidence type="ECO:0000256" key="6">
    <source>
        <dbReference type="ARBA" id="ARBA00023136"/>
    </source>
</evidence>
<dbReference type="PRINTS" id="PR00169">
    <property type="entry name" value="KCHANNEL"/>
</dbReference>
<keyword evidence="4" id="KW-1133">Transmembrane helix</keyword>
<sequence length="478" mass="49380">MAAAAAAAFGTFFRVAAHCSALMTAPGQRPARATCRTRSTSRSGAPSTVIGAVGGLIRGCSARKGRVGRSRGDATRRGARRRATMLDGSMEPRTLPGAVELAETVSAPPAVIAEIALVIATSFLSATSTLALPAAIAQAVDVGLDVVQVLWIVNFLVRWYSQDMRATWLLQSEALFDIVSFMPLLLAPYVDGIEHDVGFAILRVGRLLRVQRFLRDRCFFARLVGAESPESIKPFSMQLVRTVSSIATLVFVASEMMYQAEHGVNPQFTDLFTAFYFGLVTVTTVGFGDMAPITPEGRAVVCIAILAGGAVIPFELTRLAEAFVDERGADEARKGSLQAQAAIEPAQLRQLQSRADEQQATIDALAAHLSLRAGGAGSAGTATGADGAGAAAAPPGLLTACVAATLAAPAAAAPATAPVAAASHAMTAARVPLHASMGRPIVSRPTCTGGCDTCGAAGHRADAKFCFCCGAGLPLEAA</sequence>
<keyword evidence="2" id="KW-0813">Transport</keyword>
<keyword evidence="3" id="KW-0812">Transmembrane</keyword>
<proteinExistence type="predicted"/>
<evidence type="ECO:0000259" key="9">
    <source>
        <dbReference type="Pfam" id="PF07885"/>
    </source>
</evidence>
<evidence type="ECO:0000256" key="2">
    <source>
        <dbReference type="ARBA" id="ARBA00022448"/>
    </source>
</evidence>
<dbReference type="InterPro" id="IPR028325">
    <property type="entry name" value="VG_K_chnl"/>
</dbReference>
<evidence type="ECO:0000256" key="1">
    <source>
        <dbReference type="ARBA" id="ARBA00004141"/>
    </source>
</evidence>
<accession>A0A6U9QFI1</accession>
<organism evidence="10">
    <name type="scientific">Zooxanthella nutricula</name>
    <dbReference type="NCBI Taxonomy" id="1333877"/>
    <lineage>
        <taxon>Eukaryota</taxon>
        <taxon>Sar</taxon>
        <taxon>Alveolata</taxon>
        <taxon>Dinophyceae</taxon>
        <taxon>Peridiniales</taxon>
        <taxon>Peridiniales incertae sedis</taxon>
        <taxon>Zooxanthella</taxon>
    </lineage>
</organism>
<dbReference type="PANTHER" id="PTHR11537:SF254">
    <property type="entry name" value="POTASSIUM VOLTAGE-GATED CHANNEL PROTEIN SHAB"/>
    <property type="match status" value="1"/>
</dbReference>
<dbReference type="EMBL" id="HBGW01036981">
    <property type="protein sequence ID" value="CAD9560999.1"/>
    <property type="molecule type" value="Transcribed_RNA"/>
</dbReference>
<dbReference type="GO" id="GO:0005249">
    <property type="term" value="F:voltage-gated potassium channel activity"/>
    <property type="evidence" value="ECO:0007669"/>
    <property type="project" value="InterPro"/>
</dbReference>
<gene>
    <name evidence="10" type="ORF">BRAN1462_LOCUS23415</name>
</gene>
<evidence type="ECO:0000256" key="5">
    <source>
        <dbReference type="ARBA" id="ARBA00023065"/>
    </source>
</evidence>
<dbReference type="PANTHER" id="PTHR11537">
    <property type="entry name" value="VOLTAGE-GATED POTASSIUM CHANNEL"/>
    <property type="match status" value="1"/>
</dbReference>
<evidence type="ECO:0000256" key="8">
    <source>
        <dbReference type="SAM" id="SignalP"/>
    </source>
</evidence>
<comment type="subcellular location">
    <subcellularLocation>
        <location evidence="1">Membrane</location>
        <topology evidence="1">Multi-pass membrane protein</topology>
    </subcellularLocation>
</comment>
<name>A0A6U9QFI1_9DINO</name>
<evidence type="ECO:0000256" key="4">
    <source>
        <dbReference type="ARBA" id="ARBA00022989"/>
    </source>
</evidence>
<dbReference type="GO" id="GO:0008076">
    <property type="term" value="C:voltage-gated potassium channel complex"/>
    <property type="evidence" value="ECO:0007669"/>
    <property type="project" value="InterPro"/>
</dbReference>
<dbReference type="GO" id="GO:0001508">
    <property type="term" value="P:action potential"/>
    <property type="evidence" value="ECO:0007669"/>
    <property type="project" value="TreeGrafter"/>
</dbReference>
<dbReference type="Gene3D" id="1.20.120.350">
    <property type="entry name" value="Voltage-gated potassium channels. Chain C"/>
    <property type="match status" value="1"/>
</dbReference>
<keyword evidence="5" id="KW-0406">Ion transport</keyword>
<dbReference type="InterPro" id="IPR027359">
    <property type="entry name" value="Volt_channel_dom_sf"/>
</dbReference>
<dbReference type="Gene3D" id="1.10.287.70">
    <property type="match status" value="1"/>
</dbReference>
<dbReference type="SUPFAM" id="SSF81324">
    <property type="entry name" value="Voltage-gated potassium channels"/>
    <property type="match status" value="1"/>
</dbReference>
<evidence type="ECO:0000256" key="3">
    <source>
        <dbReference type="ARBA" id="ARBA00022692"/>
    </source>
</evidence>
<keyword evidence="8" id="KW-0732">Signal</keyword>
<keyword evidence="6" id="KW-0472">Membrane</keyword>